<dbReference type="KEGG" id="upi:EJG51_014815"/>
<dbReference type="InterPro" id="IPR037053">
    <property type="entry name" value="Phage_tail_collar_dom_sf"/>
</dbReference>
<gene>
    <name evidence="2" type="ORF">EJG51_014815</name>
</gene>
<keyword evidence="3" id="KW-1185">Reference proteome</keyword>
<feature type="domain" description="Phage tail collar" evidence="1">
    <location>
        <begin position="2"/>
        <end position="39"/>
    </location>
</feature>
<organism evidence="2 3">
    <name type="scientific">Undibacterium piscinae</name>
    <dbReference type="NCBI Taxonomy" id="2495591"/>
    <lineage>
        <taxon>Bacteria</taxon>
        <taxon>Pseudomonadati</taxon>
        <taxon>Pseudomonadota</taxon>
        <taxon>Betaproteobacteria</taxon>
        <taxon>Burkholderiales</taxon>
        <taxon>Oxalobacteraceae</taxon>
        <taxon>Undibacterium</taxon>
    </lineage>
</organism>
<dbReference type="EMBL" id="CP051152">
    <property type="protein sequence ID" value="QJQ06903.1"/>
    <property type="molecule type" value="Genomic_DNA"/>
</dbReference>
<proteinExistence type="predicted"/>
<dbReference type="AlphaFoldDB" id="A0A6M4A6V8"/>
<evidence type="ECO:0000313" key="2">
    <source>
        <dbReference type="EMBL" id="QJQ06903.1"/>
    </source>
</evidence>
<name>A0A6M4A6V8_9BURK</name>
<evidence type="ECO:0000259" key="1">
    <source>
        <dbReference type="Pfam" id="PF07484"/>
    </source>
</evidence>
<dbReference type="Pfam" id="PF07484">
    <property type="entry name" value="Collar"/>
    <property type="match status" value="1"/>
</dbReference>
<sequence length="74" mass="8127">MGWEFRDGRSMQITNLEILYALIGVTYGGDGVTTVKLPNRNQTLQIGQGLGVGLTNRTMCKRLGEADSVRLSRV</sequence>
<dbReference type="SUPFAM" id="SSF88874">
    <property type="entry name" value="Receptor-binding domain of short tail fibre protein gp12"/>
    <property type="match status" value="1"/>
</dbReference>
<protein>
    <recommendedName>
        <fullName evidence="1">Phage tail collar domain-containing protein</fullName>
    </recommendedName>
</protein>
<dbReference type="InterPro" id="IPR011083">
    <property type="entry name" value="Phage_tail_collar_dom"/>
</dbReference>
<reference evidence="2 3" key="1">
    <citation type="journal article" date="2019" name="Int. J. Syst. Evol. Microbiol.">
        <title>Undibacterium piscinae sp. nov., isolated from Korean shiner intestine.</title>
        <authorList>
            <person name="Lee S.Y."/>
            <person name="Kang W."/>
            <person name="Kim P.S."/>
            <person name="Kim H.S."/>
            <person name="Sung H."/>
            <person name="Shin N.R."/>
            <person name="Whon T.W."/>
            <person name="Yun J.H."/>
            <person name="Lee J.Y."/>
            <person name="Lee J.Y."/>
            <person name="Jung M.J."/>
            <person name="Jeong Y.S."/>
            <person name="Tak E.J."/>
            <person name="Han J.E."/>
            <person name="Hyun D.W."/>
            <person name="Kang M.S."/>
            <person name="Lee K.E."/>
            <person name="Lee B.H."/>
            <person name="Bae J.W."/>
        </authorList>
    </citation>
    <scope>NUCLEOTIDE SEQUENCE [LARGE SCALE GENOMIC DNA]</scope>
    <source>
        <strain evidence="2 3">S11R28</strain>
    </source>
</reference>
<dbReference type="Proteomes" id="UP000274350">
    <property type="component" value="Chromosome"/>
</dbReference>
<dbReference type="Gene3D" id="3.90.1340.10">
    <property type="entry name" value="Phage tail collar domain"/>
    <property type="match status" value="1"/>
</dbReference>
<evidence type="ECO:0000313" key="3">
    <source>
        <dbReference type="Proteomes" id="UP000274350"/>
    </source>
</evidence>
<dbReference type="OrthoDB" id="8613813at2"/>
<accession>A0A6M4A6V8</accession>